<dbReference type="AlphaFoldDB" id="A0A5N5DWL2"/>
<comment type="caution">
    <text evidence="2">The sequence shown here is derived from an EMBL/GenBank/DDBJ whole genome shotgun (WGS) entry which is preliminary data.</text>
</comment>
<evidence type="ECO:0000313" key="3">
    <source>
        <dbReference type="Proteomes" id="UP000325576"/>
    </source>
</evidence>
<evidence type="ECO:0000313" key="2">
    <source>
        <dbReference type="EMBL" id="KAB2581851.1"/>
    </source>
</evidence>
<dbReference type="EMBL" id="MRBO01000777">
    <property type="protein sequence ID" value="KAB2581851.1"/>
    <property type="molecule type" value="Genomic_DNA"/>
</dbReference>
<feature type="region of interest" description="Disordered" evidence="1">
    <location>
        <begin position="34"/>
        <end position="67"/>
    </location>
</feature>
<dbReference type="Proteomes" id="UP000325576">
    <property type="component" value="Unassembled WGS sequence"/>
</dbReference>
<organism evidence="2 3">
    <name type="scientific">Rhodococcus erythropolis</name>
    <name type="common">Arthrobacter picolinophilus</name>
    <dbReference type="NCBI Taxonomy" id="1833"/>
    <lineage>
        <taxon>Bacteria</taxon>
        <taxon>Bacillati</taxon>
        <taxon>Actinomycetota</taxon>
        <taxon>Actinomycetes</taxon>
        <taxon>Mycobacteriales</taxon>
        <taxon>Nocardiaceae</taxon>
        <taxon>Rhodococcus</taxon>
        <taxon>Rhodococcus erythropolis group</taxon>
    </lineage>
</organism>
<proteinExistence type="predicted"/>
<protein>
    <submittedName>
        <fullName evidence="2">Uncharacterized protein</fullName>
    </submittedName>
</protein>
<accession>A0A5N5DWL2</accession>
<gene>
    <name evidence="2" type="ORF">BS297_28780</name>
</gene>
<sequence>MFDTLAEITPLQDGIGRDNWTIVLDGIEGEARSQAVSEGNYQTNSIMAGTDPSRSTRPTPAEGIACS</sequence>
<evidence type="ECO:0000256" key="1">
    <source>
        <dbReference type="SAM" id="MobiDB-lite"/>
    </source>
</evidence>
<reference evidence="2 3" key="1">
    <citation type="journal article" date="2017" name="Poromechanics V (2013)">
        <title>Genomic Characterization of the Arsenic-Tolerant Actinobacterium, &lt;i&gt;Rhodococcus erythropolis&lt;/i&gt; S43.</title>
        <authorList>
            <person name="Retamal-Morales G."/>
            <person name="Mehnert M."/>
            <person name="Schwabe R."/>
            <person name="Tischler D."/>
            <person name="Schloemann M."/>
            <person name="Levican G.J."/>
        </authorList>
    </citation>
    <scope>NUCLEOTIDE SEQUENCE [LARGE SCALE GENOMIC DNA]</scope>
    <source>
        <strain evidence="2 3">S43</strain>
    </source>
</reference>
<name>A0A5N5DWL2_RHOER</name>
<feature type="compositionally biased region" description="Polar residues" evidence="1">
    <location>
        <begin position="34"/>
        <end position="58"/>
    </location>
</feature>